<comment type="caution">
    <text evidence="3">The sequence shown here is derived from an EMBL/GenBank/DDBJ whole genome shotgun (WGS) entry which is preliminary data.</text>
</comment>
<keyword evidence="1" id="KW-1133">Transmembrane helix</keyword>
<evidence type="ECO:0000256" key="1">
    <source>
        <dbReference type="SAM" id="Phobius"/>
    </source>
</evidence>
<feature type="transmembrane region" description="Helical" evidence="1">
    <location>
        <begin position="100"/>
        <end position="121"/>
    </location>
</feature>
<dbReference type="OrthoDB" id="9782250at2"/>
<dbReference type="Proteomes" id="UP000451565">
    <property type="component" value="Unassembled WGS sequence"/>
</dbReference>
<organism evidence="3 4">
    <name type="scientific">Glaciimonas soli</name>
    <dbReference type="NCBI Taxonomy" id="2590999"/>
    <lineage>
        <taxon>Bacteria</taxon>
        <taxon>Pseudomonadati</taxon>
        <taxon>Pseudomonadota</taxon>
        <taxon>Betaproteobacteria</taxon>
        <taxon>Burkholderiales</taxon>
        <taxon>Oxalobacteraceae</taxon>
        <taxon>Glaciimonas</taxon>
    </lineage>
</organism>
<feature type="transmembrane region" description="Helical" evidence="1">
    <location>
        <begin position="182"/>
        <end position="200"/>
    </location>
</feature>
<dbReference type="AlphaFoldDB" id="A0A843YT98"/>
<keyword evidence="3" id="KW-0482">Metalloprotease</keyword>
<keyword evidence="4" id="KW-1185">Reference proteome</keyword>
<keyword evidence="3" id="KW-0378">Hydrolase</keyword>
<keyword evidence="1" id="KW-0472">Membrane</keyword>
<reference evidence="3 4" key="1">
    <citation type="submission" date="2019-10" db="EMBL/GenBank/DDBJ databases">
        <title>Glaciimonas soli sp. nov., a psychrophilic bacterium isolated from the forest soil of a high elevation mountain in Taiwan.</title>
        <authorList>
            <person name="Wang L.-T."/>
            <person name="Shieh W.Y."/>
        </authorList>
    </citation>
    <scope>NUCLEOTIDE SEQUENCE [LARGE SCALE GENOMIC DNA]</scope>
    <source>
        <strain evidence="3 4">GS1</strain>
    </source>
</reference>
<evidence type="ECO:0000313" key="3">
    <source>
        <dbReference type="EMBL" id="MQR00823.1"/>
    </source>
</evidence>
<dbReference type="GO" id="GO:0008237">
    <property type="term" value="F:metallopeptidase activity"/>
    <property type="evidence" value="ECO:0007669"/>
    <property type="project" value="UniProtKB-KW"/>
</dbReference>
<evidence type="ECO:0000313" key="4">
    <source>
        <dbReference type="Proteomes" id="UP000451565"/>
    </source>
</evidence>
<dbReference type="EMBL" id="WINI01000004">
    <property type="protein sequence ID" value="MQR00823.1"/>
    <property type="molecule type" value="Genomic_DNA"/>
</dbReference>
<dbReference type="RefSeq" id="WP_153234441.1">
    <property type="nucleotide sequence ID" value="NZ_WINI01000004.1"/>
</dbReference>
<dbReference type="GO" id="GO:0006508">
    <property type="term" value="P:proteolysis"/>
    <property type="evidence" value="ECO:0007669"/>
    <property type="project" value="UniProtKB-KW"/>
</dbReference>
<feature type="transmembrane region" description="Helical" evidence="1">
    <location>
        <begin position="21"/>
        <end position="39"/>
    </location>
</feature>
<keyword evidence="1" id="KW-0812">Transmembrane</keyword>
<keyword evidence="3" id="KW-0645">Protease</keyword>
<accession>A0A843YT98</accession>
<proteinExistence type="predicted"/>
<gene>
    <name evidence="3" type="ORF">GEV47_09020</name>
</gene>
<sequence>MTTSTTLRIDRPFFQITGFKFRLWPIILAAVLMQAMLWPAREGARWLVKHYPEWFHHQIWAFVGVAELFQIIVGLIAVLIMKRLLPQADANLRWPPQRSYAGLALLIGVVMALIMLVADYWPQLLSHTAPDGGYEMTPVGVPGWLFVMLAAGPNEEIIFRGVLVGMLTVLVPGRVRMGRFDIPVSGVIVSLLFGAAHFNSFFSDPLYQAVAQQIYAFAFGLTYVWLMERSRSLLAPMIAHGVSDLVEVGAVMLLTVAWG</sequence>
<feature type="transmembrane region" description="Helical" evidence="1">
    <location>
        <begin position="59"/>
        <end position="80"/>
    </location>
</feature>
<feature type="domain" description="CAAX prenyl protease 2/Lysostaphin resistance protein A-like" evidence="2">
    <location>
        <begin position="141"/>
        <end position="245"/>
    </location>
</feature>
<dbReference type="InterPro" id="IPR003675">
    <property type="entry name" value="Rce1/LyrA-like_dom"/>
</dbReference>
<dbReference type="GO" id="GO:0004175">
    <property type="term" value="F:endopeptidase activity"/>
    <property type="evidence" value="ECO:0007669"/>
    <property type="project" value="UniProtKB-ARBA"/>
</dbReference>
<feature type="transmembrane region" description="Helical" evidence="1">
    <location>
        <begin position="206"/>
        <end position="226"/>
    </location>
</feature>
<feature type="transmembrane region" description="Helical" evidence="1">
    <location>
        <begin position="157"/>
        <end position="175"/>
    </location>
</feature>
<dbReference type="Pfam" id="PF02517">
    <property type="entry name" value="Rce1-like"/>
    <property type="match status" value="1"/>
</dbReference>
<dbReference type="GO" id="GO:0080120">
    <property type="term" value="P:CAAX-box protein maturation"/>
    <property type="evidence" value="ECO:0007669"/>
    <property type="project" value="UniProtKB-ARBA"/>
</dbReference>
<name>A0A843YT98_9BURK</name>
<protein>
    <submittedName>
        <fullName evidence="3">CPBP family intramembrane metalloprotease</fullName>
    </submittedName>
</protein>
<evidence type="ECO:0000259" key="2">
    <source>
        <dbReference type="Pfam" id="PF02517"/>
    </source>
</evidence>